<feature type="transmembrane region" description="Helical" evidence="2">
    <location>
        <begin position="500"/>
        <end position="523"/>
    </location>
</feature>
<organism evidence="3 4">
    <name type="scientific">Pseudanabaena cinerea FACHB-1277</name>
    <dbReference type="NCBI Taxonomy" id="2949581"/>
    <lineage>
        <taxon>Bacteria</taxon>
        <taxon>Bacillati</taxon>
        <taxon>Cyanobacteriota</taxon>
        <taxon>Cyanophyceae</taxon>
        <taxon>Pseudanabaenales</taxon>
        <taxon>Pseudanabaenaceae</taxon>
        <taxon>Pseudanabaena</taxon>
        <taxon>Pseudanabaena cinerea</taxon>
    </lineage>
</organism>
<sequence length="532" mass="58361">MQVSPPQPQRQLVSGKVGWGWRQATYPISLNFGLTGGVMLAGIMAQFLSQTNINLSMDLIPHLSISLGDLALISILMLLTGLIIGIFTTKDIILVCQQNSEYRFSQWQILVIALYWLILIAGLSTLPATDNIAKSFMALWWILPTSIFISISVNLLWRSLHSQAKAKKNKKLQLAADPANIDTLNVVAYSDQTVLVSPSALGQQPRQFSGLVLLVFGFFLWTMLDFSANIKAIASMIVAIVGLTGFFTWQIQLRPLSKILHLRFSGMWGMAAEYAIDLRPFTSLSISKLQEAGGELSWMQLTGSHREVTMPLTMTMITIGSNYEHGQALGKLSDPTSNKSHTSIKSSNTSPEKVINHPSHQLNDQLGQVIRHEFHLAKQEAERDSVGMSNVLLPQGAGILAGISFMTIGCLILFLLPLSEQIMINAIAWLAVCLISPAIARTLFKAIAPNSLLSSKDYANQHSRYNIQSWEIGTALLLICVATIVPNSNNFVSVSIPNQLLLLLTIVSGWSGVSIGICILSFVRRTPLSHTN</sequence>
<evidence type="ECO:0000256" key="2">
    <source>
        <dbReference type="SAM" id="Phobius"/>
    </source>
</evidence>
<keyword evidence="2" id="KW-0472">Membrane</keyword>
<evidence type="ECO:0000313" key="3">
    <source>
        <dbReference type="EMBL" id="MBD2150351.1"/>
    </source>
</evidence>
<keyword evidence="2" id="KW-1133">Transmembrane helix</keyword>
<feature type="transmembrane region" description="Helical" evidence="2">
    <location>
        <begin position="230"/>
        <end position="249"/>
    </location>
</feature>
<feature type="transmembrane region" description="Helical" evidence="2">
    <location>
        <begin position="208"/>
        <end position="224"/>
    </location>
</feature>
<name>A0A926Z5K2_9CYAN</name>
<evidence type="ECO:0000313" key="4">
    <source>
        <dbReference type="Proteomes" id="UP000631421"/>
    </source>
</evidence>
<keyword evidence="2" id="KW-0812">Transmembrane</keyword>
<proteinExistence type="predicted"/>
<dbReference type="AlphaFoldDB" id="A0A926Z5K2"/>
<feature type="region of interest" description="Disordered" evidence="1">
    <location>
        <begin position="330"/>
        <end position="354"/>
    </location>
</feature>
<dbReference type="RefSeq" id="WP_190350711.1">
    <property type="nucleotide sequence ID" value="NZ_JACJPY010000023.1"/>
</dbReference>
<feature type="transmembrane region" description="Helical" evidence="2">
    <location>
        <begin position="138"/>
        <end position="157"/>
    </location>
</feature>
<feature type="transmembrane region" description="Helical" evidence="2">
    <location>
        <begin position="422"/>
        <end position="444"/>
    </location>
</feature>
<evidence type="ECO:0000256" key="1">
    <source>
        <dbReference type="SAM" id="MobiDB-lite"/>
    </source>
</evidence>
<reference evidence="3" key="2">
    <citation type="submission" date="2020-08" db="EMBL/GenBank/DDBJ databases">
        <authorList>
            <person name="Chen M."/>
            <person name="Teng W."/>
            <person name="Zhao L."/>
            <person name="Hu C."/>
            <person name="Zhou Y."/>
            <person name="Han B."/>
            <person name="Song L."/>
            <person name="Shu W."/>
        </authorList>
    </citation>
    <scope>NUCLEOTIDE SEQUENCE</scope>
    <source>
        <strain evidence="3">FACHB-1277</strain>
    </source>
</reference>
<feature type="transmembrane region" description="Helical" evidence="2">
    <location>
        <begin position="107"/>
        <end position="126"/>
    </location>
</feature>
<reference evidence="3" key="1">
    <citation type="journal article" date="2015" name="ISME J.">
        <title>Draft Genome Sequence of Streptomyces incarnatus NRRL8089, which Produces the Nucleoside Antibiotic Sinefungin.</title>
        <authorList>
            <person name="Oshima K."/>
            <person name="Hattori M."/>
            <person name="Shimizu H."/>
            <person name="Fukuda K."/>
            <person name="Nemoto M."/>
            <person name="Inagaki K."/>
            <person name="Tamura T."/>
        </authorList>
    </citation>
    <scope>NUCLEOTIDE SEQUENCE</scope>
    <source>
        <strain evidence="3">FACHB-1277</strain>
    </source>
</reference>
<feature type="transmembrane region" description="Helical" evidence="2">
    <location>
        <begin position="397"/>
        <end position="416"/>
    </location>
</feature>
<comment type="caution">
    <text evidence="3">The sequence shown here is derived from an EMBL/GenBank/DDBJ whole genome shotgun (WGS) entry which is preliminary data.</text>
</comment>
<feature type="transmembrane region" description="Helical" evidence="2">
    <location>
        <begin position="28"/>
        <end position="48"/>
    </location>
</feature>
<gene>
    <name evidence="3" type="ORF">H6F44_09505</name>
</gene>
<feature type="compositionally biased region" description="Polar residues" evidence="1">
    <location>
        <begin position="334"/>
        <end position="351"/>
    </location>
</feature>
<accession>A0A926Z5K2</accession>
<feature type="transmembrane region" description="Helical" evidence="2">
    <location>
        <begin position="465"/>
        <end position="485"/>
    </location>
</feature>
<protein>
    <submittedName>
        <fullName evidence="3">Uncharacterized protein</fullName>
    </submittedName>
</protein>
<feature type="transmembrane region" description="Helical" evidence="2">
    <location>
        <begin position="60"/>
        <end position="87"/>
    </location>
</feature>
<keyword evidence="4" id="KW-1185">Reference proteome</keyword>
<dbReference type="EMBL" id="JACJPY010000023">
    <property type="protein sequence ID" value="MBD2150351.1"/>
    <property type="molecule type" value="Genomic_DNA"/>
</dbReference>
<dbReference type="Proteomes" id="UP000631421">
    <property type="component" value="Unassembled WGS sequence"/>
</dbReference>